<dbReference type="EMBL" id="JAUJWV010000001">
    <property type="protein sequence ID" value="MDN7242048.1"/>
    <property type="molecule type" value="Genomic_DNA"/>
</dbReference>
<name>A0ABT8N2T3_9BACL</name>
<gene>
    <name evidence="1" type="ORF">QWY14_09575</name>
</gene>
<keyword evidence="2" id="KW-1185">Reference proteome</keyword>
<protein>
    <recommendedName>
        <fullName evidence="3">Antitoxin VbhA domain-containing protein</fullName>
    </recommendedName>
</protein>
<dbReference type="Proteomes" id="UP001172055">
    <property type="component" value="Unassembled WGS sequence"/>
</dbReference>
<proteinExistence type="predicted"/>
<evidence type="ECO:0008006" key="3">
    <source>
        <dbReference type="Google" id="ProtNLM"/>
    </source>
</evidence>
<sequence length="61" mass="6775">MKLANGVSREQATNALSYASHSLITEGFDVTNEDQKFVLSVLTGEQTEAQFHQAIKMKFNV</sequence>
<organism evidence="1 2">
    <name type="scientific">Planococcus shixiaomingii</name>
    <dbReference type="NCBI Taxonomy" id="3058393"/>
    <lineage>
        <taxon>Bacteria</taxon>
        <taxon>Bacillati</taxon>
        <taxon>Bacillota</taxon>
        <taxon>Bacilli</taxon>
        <taxon>Bacillales</taxon>
        <taxon>Caryophanaceae</taxon>
        <taxon>Planococcus</taxon>
    </lineage>
</organism>
<evidence type="ECO:0000313" key="2">
    <source>
        <dbReference type="Proteomes" id="UP001172055"/>
    </source>
</evidence>
<accession>A0ABT8N2T3</accession>
<reference evidence="1 2" key="1">
    <citation type="submission" date="2023-06" db="EMBL/GenBank/DDBJ databases">
        <title>Novel species in genus Planococcus.</title>
        <authorList>
            <person name="Ning S."/>
        </authorList>
    </citation>
    <scope>NUCLEOTIDE SEQUENCE [LARGE SCALE GENOMIC DNA]</scope>
    <source>
        <strain evidence="1 2">N028</strain>
    </source>
</reference>
<comment type="caution">
    <text evidence="1">The sequence shown here is derived from an EMBL/GenBank/DDBJ whole genome shotgun (WGS) entry which is preliminary data.</text>
</comment>
<dbReference type="RefSeq" id="WP_300986090.1">
    <property type="nucleotide sequence ID" value="NZ_CP129236.1"/>
</dbReference>
<evidence type="ECO:0000313" key="1">
    <source>
        <dbReference type="EMBL" id="MDN7242048.1"/>
    </source>
</evidence>